<comment type="cofactor">
    <cofactor evidence="9">
        <name>Mg(2+)</name>
        <dbReference type="ChEBI" id="CHEBI:18420"/>
    </cofactor>
    <cofactor evidence="9">
        <name>Mn(2+)</name>
        <dbReference type="ChEBI" id="CHEBI:29035"/>
    </cofactor>
    <text evidence="9">Mg(2+). Can also accept Mn(2+).</text>
</comment>
<dbReference type="Gene3D" id="3.30.420.40">
    <property type="match status" value="2"/>
</dbReference>
<keyword evidence="12" id="KW-1185">Reference proteome</keyword>
<dbReference type="EC" id="2.7.2.1" evidence="9"/>
<dbReference type="GO" id="GO:0008776">
    <property type="term" value="F:acetate kinase activity"/>
    <property type="evidence" value="ECO:0007669"/>
    <property type="project" value="UniProtKB-UniRule"/>
</dbReference>
<dbReference type="HAMAP" id="MF_00020">
    <property type="entry name" value="Acetate_kinase"/>
    <property type="match status" value="1"/>
</dbReference>
<feature type="binding site" evidence="9">
    <location>
        <position position="69"/>
    </location>
    <ligand>
        <name>substrate</name>
    </ligand>
</feature>
<dbReference type="PIRSF" id="PIRSF000722">
    <property type="entry name" value="Acetate_prop_kin"/>
    <property type="match status" value="1"/>
</dbReference>
<dbReference type="PRINTS" id="PR00471">
    <property type="entry name" value="ACETATEKNASE"/>
</dbReference>
<dbReference type="InterPro" id="IPR000890">
    <property type="entry name" value="Aliphatic_acid_kin_short-chain"/>
</dbReference>
<comment type="function">
    <text evidence="9">Catalyzes the formation of acetyl phosphate from acetate and ATP. Can also catalyze the reverse reaction.</text>
</comment>
<evidence type="ECO:0000256" key="2">
    <source>
        <dbReference type="ARBA" id="ARBA00022490"/>
    </source>
</evidence>
<keyword evidence="5 9" id="KW-0547">Nucleotide-binding</keyword>
<evidence type="ECO:0000256" key="4">
    <source>
        <dbReference type="ARBA" id="ARBA00022723"/>
    </source>
</evidence>
<comment type="caution">
    <text evidence="9">Lacks conserved residue(s) required for the propagation of feature annotation.</text>
</comment>
<name>A0AAW3ZFL8_9GAMM</name>
<dbReference type="GO" id="GO:0005524">
    <property type="term" value="F:ATP binding"/>
    <property type="evidence" value="ECO:0007669"/>
    <property type="project" value="UniProtKB-KW"/>
</dbReference>
<dbReference type="GO" id="GO:0005829">
    <property type="term" value="C:cytosol"/>
    <property type="evidence" value="ECO:0007669"/>
    <property type="project" value="TreeGrafter"/>
</dbReference>
<keyword evidence="4 9" id="KW-0479">Metal-binding</keyword>
<evidence type="ECO:0000256" key="6">
    <source>
        <dbReference type="ARBA" id="ARBA00022777"/>
    </source>
</evidence>
<gene>
    <name evidence="9" type="primary">ackA</name>
    <name evidence="11" type="ORF">IFO71_01500</name>
</gene>
<comment type="caution">
    <text evidence="11">The sequence shown here is derived from an EMBL/GenBank/DDBJ whole genome shotgun (WGS) entry which is preliminary data.</text>
</comment>
<feature type="binding site" evidence="9">
    <location>
        <begin position="257"/>
        <end position="259"/>
    </location>
    <ligand>
        <name>ATP</name>
        <dbReference type="ChEBI" id="CHEBI:30616"/>
    </ligand>
</feature>
<dbReference type="GO" id="GO:0000287">
    <property type="term" value="F:magnesium ion binding"/>
    <property type="evidence" value="ECO:0007669"/>
    <property type="project" value="UniProtKB-UniRule"/>
</dbReference>
<dbReference type="AlphaFoldDB" id="A0AAW3ZFL8"/>
<dbReference type="GO" id="GO:0006085">
    <property type="term" value="P:acetyl-CoA biosynthetic process"/>
    <property type="evidence" value="ECO:0007669"/>
    <property type="project" value="UniProtKB-UniRule"/>
</dbReference>
<evidence type="ECO:0000256" key="1">
    <source>
        <dbReference type="ARBA" id="ARBA00008748"/>
    </source>
</evidence>
<dbReference type="InterPro" id="IPR004372">
    <property type="entry name" value="Ac/propionate_kinase"/>
</dbReference>
<feature type="binding site" evidence="9">
    <location>
        <position position="13"/>
    </location>
    <ligand>
        <name>ATP</name>
        <dbReference type="ChEBI" id="CHEBI:30616"/>
    </ligand>
</feature>
<dbReference type="PROSITE" id="PS01076">
    <property type="entry name" value="ACETATE_KINASE_2"/>
    <property type="match status" value="1"/>
</dbReference>
<sequence>MLLALNLGSTSLKFAWYRFDHEAANAGSLRRLNNGQTSVSSSDPDALTSLLTAVLASDCGEPPACVVHRVVHGGSMIGPCSLDASTRTRLRALASWAPLHQTPALDLVEAAMQHWPAAEHRAVFDTDWHHTLLPRHYTLALPAALRQRDMRRYGFHGLAYQSAWRQLQALAPDSIDRRIVFAHLGGGSSLCAVHGGRSIDTTMDLTPNSGLPMATRCGQIDPGLMLALLRDGASVDELETWLERESGMLGMSGVSGDLRTLIERDDEASRLALEVYALRVAQGIAQMTISLGGIDDLVFTGGIGSHAHAMRSAMGELLRPLGAALDLRSNEAGGTRIDAPASAVRVWVLKVDEEYEMARSVVSAEQGSIGALAP</sequence>
<dbReference type="PANTHER" id="PTHR21060:SF21">
    <property type="entry name" value="ACETATE KINASE"/>
    <property type="match status" value="1"/>
</dbReference>
<comment type="catalytic activity">
    <reaction evidence="9">
        <text>acetate + ATP = acetyl phosphate + ADP</text>
        <dbReference type="Rhea" id="RHEA:11352"/>
        <dbReference type="ChEBI" id="CHEBI:22191"/>
        <dbReference type="ChEBI" id="CHEBI:30089"/>
        <dbReference type="ChEBI" id="CHEBI:30616"/>
        <dbReference type="ChEBI" id="CHEBI:456216"/>
        <dbReference type="EC" id="2.7.2.1"/>
    </reaction>
</comment>
<evidence type="ECO:0000256" key="8">
    <source>
        <dbReference type="ARBA" id="ARBA00022842"/>
    </source>
</evidence>
<dbReference type="SUPFAM" id="SSF53067">
    <property type="entry name" value="Actin-like ATPase domain"/>
    <property type="match status" value="2"/>
</dbReference>
<comment type="pathway">
    <text evidence="9">Metabolic intermediate biosynthesis; acetyl-CoA biosynthesis; acetyl-CoA from acetate: step 1/2.</text>
</comment>
<dbReference type="Proteomes" id="UP000613768">
    <property type="component" value="Unassembled WGS sequence"/>
</dbReference>
<evidence type="ECO:0000256" key="10">
    <source>
        <dbReference type="RuleBase" id="RU003835"/>
    </source>
</evidence>
<dbReference type="PROSITE" id="PS01075">
    <property type="entry name" value="ACETATE_KINASE_1"/>
    <property type="match status" value="1"/>
</dbReference>
<comment type="similarity">
    <text evidence="1 9 10">Belongs to the acetokinase family.</text>
</comment>
<evidence type="ECO:0000256" key="9">
    <source>
        <dbReference type="HAMAP-Rule" id="MF_00020"/>
    </source>
</evidence>
<evidence type="ECO:0000313" key="11">
    <source>
        <dbReference type="EMBL" id="MBD8524404.1"/>
    </source>
</evidence>
<comment type="subunit">
    <text evidence="9">Homodimer.</text>
</comment>
<reference evidence="11 12" key="1">
    <citation type="submission" date="2020-09" db="EMBL/GenBank/DDBJ databases">
        <title>Pseudoxanthomonas sp. CAU 1598 isolated from sand of Yaerae Beach.</title>
        <authorList>
            <person name="Kim W."/>
        </authorList>
    </citation>
    <scope>NUCLEOTIDE SEQUENCE [LARGE SCALE GENOMIC DNA]</scope>
    <source>
        <strain evidence="11 12">CAU 1598</strain>
    </source>
</reference>
<feature type="binding site" evidence="9">
    <location>
        <begin position="183"/>
        <end position="187"/>
    </location>
    <ligand>
        <name>ATP</name>
        <dbReference type="ChEBI" id="CHEBI:30616"/>
    </ligand>
</feature>
<keyword evidence="7 9" id="KW-0067">ATP-binding</keyword>
<accession>A0AAW3ZFL8</accession>
<evidence type="ECO:0000313" key="12">
    <source>
        <dbReference type="Proteomes" id="UP000613768"/>
    </source>
</evidence>
<dbReference type="GO" id="GO:0006083">
    <property type="term" value="P:acetate metabolic process"/>
    <property type="evidence" value="ECO:0007669"/>
    <property type="project" value="TreeGrafter"/>
</dbReference>
<keyword evidence="2 9" id="KW-0963">Cytoplasm</keyword>
<feature type="binding site" evidence="9">
    <location>
        <position position="353"/>
    </location>
    <ligand>
        <name>Mg(2+)</name>
        <dbReference type="ChEBI" id="CHEBI:18420"/>
    </ligand>
</feature>
<evidence type="ECO:0000256" key="3">
    <source>
        <dbReference type="ARBA" id="ARBA00022679"/>
    </source>
</evidence>
<feature type="site" description="Transition state stabilizer" evidence="9">
    <location>
        <position position="156"/>
    </location>
</feature>
<keyword evidence="6 9" id="KW-0418">Kinase</keyword>
<evidence type="ECO:0000256" key="7">
    <source>
        <dbReference type="ARBA" id="ARBA00022840"/>
    </source>
</evidence>
<dbReference type="Pfam" id="PF00871">
    <property type="entry name" value="Acetate_kinase"/>
    <property type="match status" value="1"/>
</dbReference>
<organism evidence="11 12">
    <name type="scientific">Pseudomarimonas arenosa</name>
    <dbReference type="NCBI Taxonomy" id="2774145"/>
    <lineage>
        <taxon>Bacteria</taxon>
        <taxon>Pseudomonadati</taxon>
        <taxon>Pseudomonadota</taxon>
        <taxon>Gammaproteobacteria</taxon>
        <taxon>Lysobacterales</taxon>
        <taxon>Lysobacteraceae</taxon>
        <taxon>Pseudomarimonas</taxon>
    </lineage>
</organism>
<proteinExistence type="inferred from homology"/>
<keyword evidence="8 9" id="KW-0460">Magnesium</keyword>
<feature type="binding site" evidence="9">
    <location>
        <position position="6"/>
    </location>
    <ligand>
        <name>Mg(2+)</name>
        <dbReference type="ChEBI" id="CHEBI:18420"/>
    </ligand>
</feature>
<comment type="subcellular location">
    <subcellularLocation>
        <location evidence="9">Cytoplasm</location>
    </subcellularLocation>
</comment>
<keyword evidence="3 9" id="KW-0808">Transferase</keyword>
<feature type="active site" description="Proton donor/acceptor" evidence="9">
    <location>
        <position position="125"/>
    </location>
</feature>
<dbReference type="InterPro" id="IPR043129">
    <property type="entry name" value="ATPase_NBD"/>
</dbReference>
<evidence type="ECO:0000256" key="5">
    <source>
        <dbReference type="ARBA" id="ARBA00022741"/>
    </source>
</evidence>
<dbReference type="InterPro" id="IPR023865">
    <property type="entry name" value="Aliphatic_acid_kinase_CS"/>
</dbReference>
<feature type="site" description="Transition state stabilizer" evidence="9">
    <location>
        <position position="216"/>
    </location>
</feature>
<dbReference type="EMBL" id="JACYTR010000002">
    <property type="protein sequence ID" value="MBD8524404.1"/>
    <property type="molecule type" value="Genomic_DNA"/>
</dbReference>
<dbReference type="PANTHER" id="PTHR21060">
    <property type="entry name" value="ACETATE KINASE"/>
    <property type="match status" value="1"/>
</dbReference>
<dbReference type="RefSeq" id="WP_192027750.1">
    <property type="nucleotide sequence ID" value="NZ_JACYTR010000002.1"/>
</dbReference>
<protein>
    <recommendedName>
        <fullName evidence="9">Acetate kinase</fullName>
        <ecNumber evidence="9">2.7.2.1</ecNumber>
    </recommendedName>
    <alternativeName>
        <fullName evidence="9">Acetokinase</fullName>
    </alternativeName>
</protein>